<accession>A0A930YSP2</accession>
<sequence>MITKEERQEVAARLRDVRITRRKNKDEILLWYTSLCQAVGGKKDPWYGIYALCNRLADLIDPTCHQVIEDETQVCSVCSGDLDEGYGWDFCPNCGARVVNVNEKS</sequence>
<dbReference type="EMBL" id="JABZGW010000003">
    <property type="protein sequence ID" value="MBF4807127.1"/>
    <property type="molecule type" value="Genomic_DNA"/>
</dbReference>
<proteinExistence type="predicted"/>
<name>A0A930YSP2_9ACTN</name>
<reference evidence="1" key="1">
    <citation type="submission" date="2020-04" db="EMBL/GenBank/DDBJ databases">
        <title>Deep metagenomics examines the oral microbiome during advanced dental caries in children, revealing novel taxa and co-occurrences with host molecules.</title>
        <authorList>
            <person name="Baker J.L."/>
            <person name="Morton J.T."/>
            <person name="Dinis M."/>
            <person name="Alvarez R."/>
            <person name="Tran N.C."/>
            <person name="Knight R."/>
            <person name="Edlund A."/>
        </authorList>
    </citation>
    <scope>NUCLEOTIDE SEQUENCE</scope>
    <source>
        <strain evidence="1">JCVI_38_bin.5</strain>
    </source>
</reference>
<comment type="caution">
    <text evidence="1">The sequence shown here is derived from an EMBL/GenBank/DDBJ whole genome shotgun (WGS) entry which is preliminary data.</text>
</comment>
<evidence type="ECO:0000313" key="2">
    <source>
        <dbReference type="Proteomes" id="UP000698335"/>
    </source>
</evidence>
<dbReference type="AlphaFoldDB" id="A0A930YSP2"/>
<organism evidence="1 2">
    <name type="scientific">Lancefieldella rimae</name>
    <dbReference type="NCBI Taxonomy" id="1383"/>
    <lineage>
        <taxon>Bacteria</taxon>
        <taxon>Bacillati</taxon>
        <taxon>Actinomycetota</taxon>
        <taxon>Coriobacteriia</taxon>
        <taxon>Coriobacteriales</taxon>
        <taxon>Atopobiaceae</taxon>
        <taxon>Lancefieldella</taxon>
    </lineage>
</organism>
<dbReference type="Proteomes" id="UP000698335">
    <property type="component" value="Unassembled WGS sequence"/>
</dbReference>
<evidence type="ECO:0000313" key="1">
    <source>
        <dbReference type="EMBL" id="MBF4807127.1"/>
    </source>
</evidence>
<gene>
    <name evidence="1" type="ORF">HXK26_00260</name>
</gene>
<protein>
    <submittedName>
        <fullName evidence="1">Uncharacterized protein</fullName>
    </submittedName>
</protein>